<dbReference type="RefSeq" id="WP_213021221.1">
    <property type="nucleotide sequence ID" value="NZ_BORJ01000012.1"/>
</dbReference>
<dbReference type="InterPro" id="IPR038622">
    <property type="entry name" value="CDPS_sf"/>
</dbReference>
<comment type="similarity">
    <text evidence="1">Belongs to the CDPS family.</text>
</comment>
<proteinExistence type="inferred from homology"/>
<dbReference type="NCBIfam" id="TIGR04539">
    <property type="entry name" value="tRNA_cyclodipep"/>
    <property type="match status" value="1"/>
</dbReference>
<evidence type="ECO:0000256" key="3">
    <source>
        <dbReference type="ARBA" id="ARBA00030771"/>
    </source>
</evidence>
<name>A0ABQ4L1J4_SIMTE</name>
<organism evidence="4 5">
    <name type="scientific">Siminovitchia terrae</name>
    <name type="common">Bacillus terrae</name>
    <dbReference type="NCBI Taxonomy" id="1914933"/>
    <lineage>
        <taxon>Bacteria</taxon>
        <taxon>Bacillati</taxon>
        <taxon>Bacillota</taxon>
        <taxon>Bacilli</taxon>
        <taxon>Bacillales</taxon>
        <taxon>Bacillaceae</taxon>
        <taxon>Siminovitchia</taxon>
    </lineage>
</organism>
<sequence>MQTIQKEFEVEGLSKNCMRIFDNGTHVLLGISPFNSRFSQDYITRIIGWASESFSEVSILLAGKEASNLLEALGTPKTKADRKVRKEIRRHIRYSEEALKLHDKNIDSIHTFSDFENNKVYRETVEKVKYYFNADQTFRNACLSMSYEALTGRAKGSNLKSTEITTDMLLHSVKYVLAELPFFLSGASILGYDESVLAYHRPWELGEQIKNNNFALNMSENQGYIILKENEC</sequence>
<evidence type="ECO:0000256" key="1">
    <source>
        <dbReference type="ARBA" id="ARBA00006034"/>
    </source>
</evidence>
<reference evidence="4 5" key="1">
    <citation type="submission" date="2021-03" db="EMBL/GenBank/DDBJ databases">
        <title>Antimicrobial resistance genes in bacteria isolated from Japanese honey, and their potential for conferring macrolide and lincosamide resistance in the American foulbrood pathogen Paenibacillus larvae.</title>
        <authorList>
            <person name="Okamoto M."/>
            <person name="Kumagai M."/>
            <person name="Kanamori H."/>
            <person name="Takamatsu D."/>
        </authorList>
    </citation>
    <scope>NUCLEOTIDE SEQUENCE [LARGE SCALE GENOMIC DNA]</scope>
    <source>
        <strain evidence="4 5">J6TS1</strain>
    </source>
</reference>
<dbReference type="InterPro" id="IPR030903">
    <property type="entry name" value="CDPS"/>
</dbReference>
<keyword evidence="5" id="KW-1185">Reference proteome</keyword>
<evidence type="ECO:0000313" key="4">
    <source>
        <dbReference type="EMBL" id="GIN98089.1"/>
    </source>
</evidence>
<evidence type="ECO:0000313" key="5">
    <source>
        <dbReference type="Proteomes" id="UP000680670"/>
    </source>
</evidence>
<dbReference type="EMBL" id="BORJ01000012">
    <property type="protein sequence ID" value="GIN98089.1"/>
    <property type="molecule type" value="Genomic_DNA"/>
</dbReference>
<dbReference type="Proteomes" id="UP000680670">
    <property type="component" value="Unassembled WGS sequence"/>
</dbReference>
<evidence type="ECO:0000256" key="2">
    <source>
        <dbReference type="ARBA" id="ARBA00022679"/>
    </source>
</evidence>
<dbReference type="Gene3D" id="3.40.50.11710">
    <property type="entry name" value="Cyclodipeptide synthase"/>
    <property type="match status" value="1"/>
</dbReference>
<dbReference type="Pfam" id="PF16715">
    <property type="entry name" value="CDPS"/>
    <property type="match status" value="1"/>
</dbReference>
<accession>A0ABQ4L1J4</accession>
<protein>
    <recommendedName>
        <fullName evidence="3">Cyclodipeptide synthase</fullName>
    </recommendedName>
</protein>
<gene>
    <name evidence="4" type="primary">yvmC</name>
    <name evidence="4" type="ORF">J6TS1_39590</name>
</gene>
<comment type="caution">
    <text evidence="4">The sequence shown here is derived from an EMBL/GenBank/DDBJ whole genome shotgun (WGS) entry which is preliminary data.</text>
</comment>
<keyword evidence="2" id="KW-0808">Transferase</keyword>